<accession>A0A0D8ZYK8</accession>
<name>A0A0D8ZYK8_9CYAN</name>
<dbReference type="PANTHER" id="PTHR22617">
    <property type="entry name" value="CHEMOTAXIS SENSOR HISTIDINE KINASE-RELATED"/>
    <property type="match status" value="1"/>
</dbReference>
<dbReference type="Gene3D" id="2.30.30.40">
    <property type="entry name" value="SH3 Domains"/>
    <property type="match status" value="1"/>
</dbReference>
<protein>
    <submittedName>
        <fullName evidence="2">Chemotaxis protein</fullName>
    </submittedName>
</protein>
<dbReference type="RefSeq" id="WP_045052840.1">
    <property type="nucleotide sequence ID" value="NZ_CAWMDP010000017.1"/>
</dbReference>
<dbReference type="Proteomes" id="UP000032452">
    <property type="component" value="Unassembled WGS sequence"/>
</dbReference>
<dbReference type="InterPro" id="IPR039315">
    <property type="entry name" value="CheW"/>
</dbReference>
<organism evidence="2 3">
    <name type="scientific">Aliterella atlantica CENA595</name>
    <dbReference type="NCBI Taxonomy" id="1618023"/>
    <lineage>
        <taxon>Bacteria</taxon>
        <taxon>Bacillati</taxon>
        <taxon>Cyanobacteriota</taxon>
        <taxon>Cyanophyceae</taxon>
        <taxon>Chroococcidiopsidales</taxon>
        <taxon>Aliterellaceae</taxon>
        <taxon>Aliterella</taxon>
    </lineage>
</organism>
<dbReference type="PANTHER" id="PTHR22617:SF23">
    <property type="entry name" value="CHEMOTAXIS PROTEIN CHEW"/>
    <property type="match status" value="1"/>
</dbReference>
<dbReference type="InterPro" id="IPR002545">
    <property type="entry name" value="CheW-lke_dom"/>
</dbReference>
<feature type="domain" description="CheW-like" evidence="1">
    <location>
        <begin position="28"/>
        <end position="176"/>
    </location>
</feature>
<dbReference type="Pfam" id="PF01584">
    <property type="entry name" value="CheW"/>
    <property type="match status" value="1"/>
</dbReference>
<dbReference type="STRING" id="1618023.UH38_01610"/>
<dbReference type="SMART" id="SM00260">
    <property type="entry name" value="CheW"/>
    <property type="match status" value="1"/>
</dbReference>
<evidence type="ECO:0000313" key="3">
    <source>
        <dbReference type="Proteomes" id="UP000032452"/>
    </source>
</evidence>
<dbReference type="Gene3D" id="2.40.50.180">
    <property type="entry name" value="CheA-289, Domain 4"/>
    <property type="match status" value="1"/>
</dbReference>
<dbReference type="GO" id="GO:0007165">
    <property type="term" value="P:signal transduction"/>
    <property type="evidence" value="ECO:0007669"/>
    <property type="project" value="InterPro"/>
</dbReference>
<evidence type="ECO:0000313" key="2">
    <source>
        <dbReference type="EMBL" id="KJH73492.1"/>
    </source>
</evidence>
<evidence type="ECO:0000259" key="1">
    <source>
        <dbReference type="PROSITE" id="PS50851"/>
    </source>
</evidence>
<sequence>MMENPGSLTTSSKKHNLTEFQDLETKEGELYLRFYVTAEREFALPATIVREVISAPLDRITPIPNASYSLLGTMNLRGRVIWVADLSYVIGETSPLNTERSEMPVIAIAEQDTMVGLAVDRIVGMEWLDGEKVQTHQQALSEKVTNFVKGEWLLDERTHKSLQLLDQTAIIQSELWAA</sequence>
<dbReference type="InterPro" id="IPR036061">
    <property type="entry name" value="CheW-like_dom_sf"/>
</dbReference>
<proteinExistence type="predicted"/>
<dbReference type="AlphaFoldDB" id="A0A0D8ZYK8"/>
<dbReference type="PROSITE" id="PS50851">
    <property type="entry name" value="CHEW"/>
    <property type="match status" value="1"/>
</dbReference>
<gene>
    <name evidence="2" type="ORF">UH38_01610</name>
</gene>
<dbReference type="GO" id="GO:0005829">
    <property type="term" value="C:cytosol"/>
    <property type="evidence" value="ECO:0007669"/>
    <property type="project" value="TreeGrafter"/>
</dbReference>
<dbReference type="PATRIC" id="fig|1618023.3.peg.1564"/>
<dbReference type="GO" id="GO:0006935">
    <property type="term" value="P:chemotaxis"/>
    <property type="evidence" value="ECO:0007669"/>
    <property type="project" value="InterPro"/>
</dbReference>
<keyword evidence="3" id="KW-1185">Reference proteome</keyword>
<reference evidence="2 3" key="1">
    <citation type="submission" date="2015-02" db="EMBL/GenBank/DDBJ databases">
        <title>Draft genome of a novel marine cyanobacterium (Chroococcales) isolated from South Atlantic Ocean.</title>
        <authorList>
            <person name="Rigonato J."/>
            <person name="Alvarenga D.O."/>
            <person name="Branco L.H."/>
            <person name="Varani A.M."/>
            <person name="Brandini F.P."/>
            <person name="Fiore M.F."/>
        </authorList>
    </citation>
    <scope>NUCLEOTIDE SEQUENCE [LARGE SCALE GENOMIC DNA]</scope>
    <source>
        <strain evidence="2 3">CENA595</strain>
    </source>
</reference>
<dbReference type="EMBL" id="JYON01000001">
    <property type="protein sequence ID" value="KJH73492.1"/>
    <property type="molecule type" value="Genomic_DNA"/>
</dbReference>
<dbReference type="SUPFAM" id="SSF50341">
    <property type="entry name" value="CheW-like"/>
    <property type="match status" value="1"/>
</dbReference>
<comment type="caution">
    <text evidence="2">The sequence shown here is derived from an EMBL/GenBank/DDBJ whole genome shotgun (WGS) entry which is preliminary data.</text>
</comment>